<accession>A0A166WR87</accession>
<dbReference type="InterPro" id="IPR019775">
    <property type="entry name" value="WD40_repeat_CS"/>
</dbReference>
<keyword evidence="3" id="KW-0647">Proteasome</keyword>
<dbReference type="PANTHER" id="PTHR19857">
    <property type="entry name" value="MITOCHONDRIAL DIVISION PROTEIN 1-RELATED"/>
    <property type="match status" value="1"/>
</dbReference>
<keyword evidence="2" id="KW-0677">Repeat</keyword>
<reference evidence="6 7" key="1">
    <citation type="journal article" date="2016" name="Mol. Biol. Evol.">
        <title>Comparative Genomics of Early-Diverging Mushroom-Forming Fungi Provides Insights into the Origins of Lignocellulose Decay Capabilities.</title>
        <authorList>
            <person name="Nagy L.G."/>
            <person name="Riley R."/>
            <person name="Tritt A."/>
            <person name="Adam C."/>
            <person name="Daum C."/>
            <person name="Floudas D."/>
            <person name="Sun H."/>
            <person name="Yadav J.S."/>
            <person name="Pangilinan J."/>
            <person name="Larsson K.H."/>
            <person name="Matsuura K."/>
            <person name="Barry K."/>
            <person name="Labutti K."/>
            <person name="Kuo R."/>
            <person name="Ohm R.A."/>
            <person name="Bhattacharya S.S."/>
            <person name="Shirouzu T."/>
            <person name="Yoshinaga Y."/>
            <person name="Martin F.M."/>
            <person name="Grigoriev I.V."/>
            <person name="Hibbett D.S."/>
        </authorList>
    </citation>
    <scope>NUCLEOTIDE SEQUENCE [LARGE SCALE GENOMIC DNA]</scope>
    <source>
        <strain evidence="6 7">CBS 109695</strain>
    </source>
</reference>
<dbReference type="PROSITE" id="PS50082">
    <property type="entry name" value="WD_REPEATS_2"/>
    <property type="match status" value="1"/>
</dbReference>
<dbReference type="Proteomes" id="UP000076532">
    <property type="component" value="Unassembled WGS sequence"/>
</dbReference>
<name>A0A166WR87_9AGAM</name>
<evidence type="ECO:0000313" key="7">
    <source>
        <dbReference type="Proteomes" id="UP000076532"/>
    </source>
</evidence>
<dbReference type="SMART" id="SM00320">
    <property type="entry name" value="WD40"/>
    <property type="match status" value="5"/>
</dbReference>
<evidence type="ECO:0000256" key="5">
    <source>
        <dbReference type="PROSITE-ProRule" id="PRU00221"/>
    </source>
</evidence>
<keyword evidence="1 5" id="KW-0853">WD repeat</keyword>
<comment type="similarity">
    <text evidence="4">Belongs to the WD repeat PAAF1/RPN14 family.</text>
</comment>
<gene>
    <name evidence="6" type="ORF">FIBSPDRAFT_1035905</name>
</gene>
<dbReference type="OrthoDB" id="10257301at2759"/>
<dbReference type="EMBL" id="KV417481">
    <property type="protein sequence ID" value="KZP34021.1"/>
    <property type="molecule type" value="Genomic_DNA"/>
</dbReference>
<evidence type="ECO:0000256" key="1">
    <source>
        <dbReference type="ARBA" id="ARBA00022574"/>
    </source>
</evidence>
<dbReference type="STRING" id="436010.A0A166WR87"/>
<dbReference type="InterPro" id="IPR036322">
    <property type="entry name" value="WD40_repeat_dom_sf"/>
</dbReference>
<dbReference type="SUPFAM" id="SSF50978">
    <property type="entry name" value="WD40 repeat-like"/>
    <property type="match status" value="1"/>
</dbReference>
<evidence type="ECO:0000256" key="2">
    <source>
        <dbReference type="ARBA" id="ARBA00022737"/>
    </source>
</evidence>
<evidence type="ECO:0000313" key="6">
    <source>
        <dbReference type="EMBL" id="KZP34021.1"/>
    </source>
</evidence>
<dbReference type="PROSITE" id="PS00678">
    <property type="entry name" value="WD_REPEATS_1"/>
    <property type="match status" value="1"/>
</dbReference>
<keyword evidence="7" id="KW-1185">Reference proteome</keyword>
<dbReference type="InterPro" id="IPR015943">
    <property type="entry name" value="WD40/YVTN_repeat-like_dom_sf"/>
</dbReference>
<dbReference type="PANTHER" id="PTHR19857:SF19">
    <property type="entry name" value="26S PROTEASOME REGULATORY SUBUNIT RPN14"/>
    <property type="match status" value="1"/>
</dbReference>
<organism evidence="6 7">
    <name type="scientific">Athelia psychrophila</name>
    <dbReference type="NCBI Taxonomy" id="1759441"/>
    <lineage>
        <taxon>Eukaryota</taxon>
        <taxon>Fungi</taxon>
        <taxon>Dikarya</taxon>
        <taxon>Basidiomycota</taxon>
        <taxon>Agaricomycotina</taxon>
        <taxon>Agaricomycetes</taxon>
        <taxon>Agaricomycetidae</taxon>
        <taxon>Atheliales</taxon>
        <taxon>Atheliaceae</taxon>
        <taxon>Athelia</taxon>
    </lineage>
</organism>
<dbReference type="Gene3D" id="2.130.10.10">
    <property type="entry name" value="YVTN repeat-like/Quinoprotein amine dehydrogenase"/>
    <property type="match status" value="2"/>
</dbReference>
<evidence type="ECO:0000256" key="3">
    <source>
        <dbReference type="ARBA" id="ARBA00022942"/>
    </source>
</evidence>
<dbReference type="InterPro" id="IPR001680">
    <property type="entry name" value="WD40_rpt"/>
</dbReference>
<dbReference type="GO" id="GO:0000502">
    <property type="term" value="C:proteasome complex"/>
    <property type="evidence" value="ECO:0007669"/>
    <property type="project" value="UniProtKB-KW"/>
</dbReference>
<dbReference type="PROSITE" id="PS50294">
    <property type="entry name" value="WD_REPEATS_REGION"/>
    <property type="match status" value="1"/>
</dbReference>
<protein>
    <submittedName>
        <fullName evidence="6">WD40 repeat-like protein</fullName>
    </submittedName>
</protein>
<dbReference type="Pfam" id="PF00400">
    <property type="entry name" value="WD40"/>
    <property type="match status" value="3"/>
</dbReference>
<proteinExistence type="inferred from homology"/>
<dbReference type="AlphaFoldDB" id="A0A166WR87"/>
<evidence type="ECO:0000256" key="4">
    <source>
        <dbReference type="ARBA" id="ARBA00038321"/>
    </source>
</evidence>
<feature type="repeat" description="WD" evidence="5">
    <location>
        <begin position="202"/>
        <end position="243"/>
    </location>
</feature>
<dbReference type="InterPro" id="IPR051179">
    <property type="entry name" value="WD_repeat_multifunction"/>
</dbReference>
<sequence>MSPQIVLPITTIQRDFLDVIADVHNGVVPSEAIWVSCYKTDCPSVHGKINVVLDEVDRDSVLLQVREGDVQLERNGVSYAVSCPSLEVNSTPVLLPSRQFADPEHTNPQRPPRRITAFDISPDGTQFACGYLDGAVRLASTAATPSLQQRIPKSHLSTVTALSFFPSSRVLLTAGADFTLTVLPAAPEPDSSASPTDPVRVLKGHSRAITATAIIARGRNVLSAAKDGTLRLWDVSGGAQIRMLGSGKGKYTPINAMVVEERGDIDTGAASGAASGVAFSTDPREVDTVDKLVFCALQDGSFEVFDLGAQISVFQSEPIAAEPLTAIAFSASQGWLATGSAGGLVTVYSTKAAFSSQPPLCAFARNGASIEDLAFCPLGLVVVTDDGLPYIARLTADPGSAAVQAEIVGSDCEAVRVVKVRGREIWTAGDDGVVRVYDI</sequence>